<sequence length="126" mass="14285">MSLYSASRSRYTLNWTLQITADETNDNVIVLITDGMSTEWGKTLKSIIDTYTSYPEAKTIVVAVEDPDMNDMPRPGQVRAMATGLNEENLIEVTEFEELTQAEATKVVDMIFAGKCQTVLRDYWYD</sequence>
<accession>A0AAD9JMR2</accession>
<evidence type="ECO:0000313" key="2">
    <source>
        <dbReference type="Proteomes" id="UP001208570"/>
    </source>
</evidence>
<comment type="caution">
    <text evidence="1">The sequence shown here is derived from an EMBL/GenBank/DDBJ whole genome shotgun (WGS) entry which is preliminary data.</text>
</comment>
<gene>
    <name evidence="1" type="ORF">LSH36_230g05023</name>
</gene>
<name>A0AAD9JMR2_9ANNE</name>
<protein>
    <recommendedName>
        <fullName evidence="3">VWFA domain-containing protein</fullName>
    </recommendedName>
</protein>
<reference evidence="1" key="1">
    <citation type="journal article" date="2023" name="Mol. Biol. Evol.">
        <title>Third-Generation Sequencing Reveals the Adaptive Role of the Epigenome in Three Deep-Sea Polychaetes.</title>
        <authorList>
            <person name="Perez M."/>
            <person name="Aroh O."/>
            <person name="Sun Y."/>
            <person name="Lan Y."/>
            <person name="Juniper S.K."/>
            <person name="Young C.R."/>
            <person name="Angers B."/>
            <person name="Qian P.Y."/>
        </authorList>
    </citation>
    <scope>NUCLEOTIDE SEQUENCE</scope>
    <source>
        <strain evidence="1">P08H-3</strain>
    </source>
</reference>
<evidence type="ECO:0008006" key="3">
    <source>
        <dbReference type="Google" id="ProtNLM"/>
    </source>
</evidence>
<organism evidence="1 2">
    <name type="scientific">Paralvinella palmiformis</name>
    <dbReference type="NCBI Taxonomy" id="53620"/>
    <lineage>
        <taxon>Eukaryota</taxon>
        <taxon>Metazoa</taxon>
        <taxon>Spiralia</taxon>
        <taxon>Lophotrochozoa</taxon>
        <taxon>Annelida</taxon>
        <taxon>Polychaeta</taxon>
        <taxon>Sedentaria</taxon>
        <taxon>Canalipalpata</taxon>
        <taxon>Terebellida</taxon>
        <taxon>Terebelliformia</taxon>
        <taxon>Alvinellidae</taxon>
        <taxon>Paralvinella</taxon>
    </lineage>
</organism>
<keyword evidence="2" id="KW-1185">Reference proteome</keyword>
<evidence type="ECO:0000313" key="1">
    <source>
        <dbReference type="EMBL" id="KAK2155832.1"/>
    </source>
</evidence>
<dbReference type="InterPro" id="IPR036465">
    <property type="entry name" value="vWFA_dom_sf"/>
</dbReference>
<dbReference type="Proteomes" id="UP001208570">
    <property type="component" value="Unassembled WGS sequence"/>
</dbReference>
<dbReference type="Gene3D" id="3.40.50.410">
    <property type="entry name" value="von Willebrand factor, type A domain"/>
    <property type="match status" value="1"/>
</dbReference>
<proteinExistence type="predicted"/>
<dbReference type="AlphaFoldDB" id="A0AAD9JMR2"/>
<dbReference type="EMBL" id="JAODUP010000230">
    <property type="protein sequence ID" value="KAK2155832.1"/>
    <property type="molecule type" value="Genomic_DNA"/>
</dbReference>